<evidence type="ECO:0000259" key="8">
    <source>
        <dbReference type="Pfam" id="PF00006"/>
    </source>
</evidence>
<dbReference type="Pfam" id="PF22919">
    <property type="entry name" value="ATP-synt_VA_C"/>
    <property type="match status" value="1"/>
</dbReference>
<dbReference type="Gene3D" id="2.40.50.100">
    <property type="match status" value="1"/>
</dbReference>
<feature type="binding site" evidence="7">
    <location>
        <begin position="234"/>
        <end position="241"/>
    </location>
    <ligand>
        <name>ATP</name>
        <dbReference type="ChEBI" id="CHEBI:30616"/>
    </ligand>
</feature>
<dbReference type="Pfam" id="PF00006">
    <property type="entry name" value="ATP-synt_ab"/>
    <property type="match status" value="1"/>
</dbReference>
<dbReference type="PANTHER" id="PTHR43607:SF1">
    <property type="entry name" value="H(+)-TRANSPORTING TWO-SECTOR ATPASE"/>
    <property type="match status" value="1"/>
</dbReference>
<evidence type="ECO:0000313" key="13">
    <source>
        <dbReference type="Proteomes" id="UP000886743"/>
    </source>
</evidence>
<dbReference type="InterPro" id="IPR031686">
    <property type="entry name" value="ATP-synth_a_Xtn"/>
</dbReference>
<dbReference type="EMBL" id="DVOF01000029">
    <property type="protein sequence ID" value="HIV02131.1"/>
    <property type="molecule type" value="Genomic_DNA"/>
</dbReference>
<dbReference type="InterPro" id="IPR022878">
    <property type="entry name" value="V-ATPase_asu"/>
</dbReference>
<keyword evidence="7" id="KW-0066">ATP synthesis</keyword>
<evidence type="ECO:0000256" key="5">
    <source>
        <dbReference type="ARBA" id="ARBA00022967"/>
    </source>
</evidence>
<keyword evidence="2 7" id="KW-0813">Transport</keyword>
<dbReference type="InterPro" id="IPR023366">
    <property type="entry name" value="ATP_synth_asu-like_sf"/>
</dbReference>
<evidence type="ECO:0000256" key="7">
    <source>
        <dbReference type="HAMAP-Rule" id="MF_00309"/>
    </source>
</evidence>
<keyword evidence="7" id="KW-0375">Hydrogen ion transport</keyword>
<dbReference type="Pfam" id="PF16886">
    <property type="entry name" value="ATP-synt_ab_Xtn"/>
    <property type="match status" value="1"/>
</dbReference>
<organism evidence="12 13">
    <name type="scientific">Candidatus Aphodoplasma excrementigallinarum</name>
    <dbReference type="NCBI Taxonomy" id="2840673"/>
    <lineage>
        <taxon>Bacteria</taxon>
        <taxon>Bacillati</taxon>
        <taxon>Bacillota</taxon>
        <taxon>Clostridia</taxon>
        <taxon>Eubacteriales</taxon>
        <taxon>Candidatus Aphodoplasma</taxon>
    </lineage>
</organism>
<dbReference type="GO" id="GO:0045259">
    <property type="term" value="C:proton-transporting ATP synthase complex"/>
    <property type="evidence" value="ECO:0007669"/>
    <property type="project" value="UniProtKB-ARBA"/>
</dbReference>
<dbReference type="InterPro" id="IPR020003">
    <property type="entry name" value="ATPase_a/bsu_AS"/>
</dbReference>
<evidence type="ECO:0000256" key="2">
    <source>
        <dbReference type="ARBA" id="ARBA00022448"/>
    </source>
</evidence>
<keyword evidence="5 7" id="KW-1278">Translocase</keyword>
<dbReference type="Gene3D" id="2.40.30.20">
    <property type="match status" value="1"/>
</dbReference>
<dbReference type="GO" id="GO:0046933">
    <property type="term" value="F:proton-transporting ATP synthase activity, rotational mechanism"/>
    <property type="evidence" value="ECO:0007669"/>
    <property type="project" value="UniProtKB-UniRule"/>
</dbReference>
<protein>
    <recommendedName>
        <fullName evidence="7">V-type ATP synthase alpha chain</fullName>
        <ecNumber evidence="7">7.1.2.2</ecNumber>
    </recommendedName>
    <alternativeName>
        <fullName evidence="7">V-ATPase subunit A</fullName>
    </alternativeName>
</protein>
<reference evidence="12" key="2">
    <citation type="journal article" date="2021" name="PeerJ">
        <title>Extensive microbial diversity within the chicken gut microbiome revealed by metagenomics and culture.</title>
        <authorList>
            <person name="Gilroy R."/>
            <person name="Ravi A."/>
            <person name="Getino M."/>
            <person name="Pursley I."/>
            <person name="Horton D.L."/>
            <person name="Alikhan N.F."/>
            <person name="Baker D."/>
            <person name="Gharbi K."/>
            <person name="Hall N."/>
            <person name="Watson M."/>
            <person name="Adriaenssens E.M."/>
            <person name="Foster-Nyarko E."/>
            <person name="Jarju S."/>
            <person name="Secka A."/>
            <person name="Antonio M."/>
            <person name="Oren A."/>
            <person name="Chaudhuri R.R."/>
            <person name="La Ragione R."/>
            <person name="Hildebrand F."/>
            <person name="Pallen M.J."/>
        </authorList>
    </citation>
    <scope>NUCLEOTIDE SEQUENCE</scope>
    <source>
        <strain evidence="12">4920</strain>
    </source>
</reference>
<evidence type="ECO:0000256" key="3">
    <source>
        <dbReference type="ARBA" id="ARBA00022741"/>
    </source>
</evidence>
<keyword evidence="4 7" id="KW-0067">ATP-binding</keyword>
<dbReference type="InterPro" id="IPR036121">
    <property type="entry name" value="ATPase_F1/V1/A1_a/bsu_N_sf"/>
</dbReference>
<evidence type="ECO:0000256" key="4">
    <source>
        <dbReference type="ARBA" id="ARBA00022840"/>
    </source>
</evidence>
<evidence type="ECO:0000259" key="10">
    <source>
        <dbReference type="Pfam" id="PF16886"/>
    </source>
</evidence>
<dbReference type="Pfam" id="PF02874">
    <property type="entry name" value="ATP-synt_ab_N"/>
    <property type="match status" value="1"/>
</dbReference>
<dbReference type="SUPFAM" id="SSF52540">
    <property type="entry name" value="P-loop containing nucleoside triphosphate hydrolases"/>
    <property type="match status" value="1"/>
</dbReference>
<dbReference type="Proteomes" id="UP000886743">
    <property type="component" value="Unassembled WGS sequence"/>
</dbReference>
<dbReference type="InterPro" id="IPR027417">
    <property type="entry name" value="P-loop_NTPase"/>
</dbReference>
<dbReference type="GO" id="GO:0042777">
    <property type="term" value="P:proton motive force-driven plasma membrane ATP synthesis"/>
    <property type="evidence" value="ECO:0007669"/>
    <property type="project" value="UniProtKB-UniRule"/>
</dbReference>
<evidence type="ECO:0000259" key="9">
    <source>
        <dbReference type="Pfam" id="PF02874"/>
    </source>
</evidence>
<keyword evidence="6 7" id="KW-0406">Ion transport</keyword>
<dbReference type="InterPro" id="IPR004100">
    <property type="entry name" value="ATPase_F1/V1/A1_a/bsu_N"/>
</dbReference>
<dbReference type="HAMAP" id="MF_00309">
    <property type="entry name" value="ATP_synth_A_arch"/>
    <property type="match status" value="1"/>
</dbReference>
<feature type="domain" description="ATP synthase A/B type C-terminal" evidence="11">
    <location>
        <begin position="444"/>
        <end position="535"/>
    </location>
</feature>
<keyword evidence="3 7" id="KW-0547">Nucleotide-binding</keyword>
<dbReference type="InterPro" id="IPR024034">
    <property type="entry name" value="ATPase_F1/V1_b/a_C"/>
</dbReference>
<comment type="catalytic activity">
    <reaction evidence="7">
        <text>ATP + H2O + 4 H(+)(in) = ADP + phosphate + 5 H(+)(out)</text>
        <dbReference type="Rhea" id="RHEA:57720"/>
        <dbReference type="ChEBI" id="CHEBI:15377"/>
        <dbReference type="ChEBI" id="CHEBI:15378"/>
        <dbReference type="ChEBI" id="CHEBI:30616"/>
        <dbReference type="ChEBI" id="CHEBI:43474"/>
        <dbReference type="ChEBI" id="CHEBI:456216"/>
        <dbReference type="EC" id="7.1.2.2"/>
    </reaction>
</comment>
<dbReference type="SUPFAM" id="SSF50615">
    <property type="entry name" value="N-terminal domain of alpha and beta subunits of F1 ATP synthase"/>
    <property type="match status" value="1"/>
</dbReference>
<evidence type="ECO:0000256" key="1">
    <source>
        <dbReference type="ARBA" id="ARBA00008936"/>
    </source>
</evidence>
<evidence type="ECO:0000259" key="11">
    <source>
        <dbReference type="Pfam" id="PF22919"/>
    </source>
</evidence>
<dbReference type="InterPro" id="IPR000194">
    <property type="entry name" value="ATPase_F1/V1/A1_a/bsu_nucl-bd"/>
</dbReference>
<feature type="domain" description="ATPase F1/V1/A1 complex alpha/beta subunit N-terminal" evidence="9">
    <location>
        <begin position="7"/>
        <end position="68"/>
    </location>
</feature>
<reference evidence="12" key="1">
    <citation type="submission" date="2020-10" db="EMBL/GenBank/DDBJ databases">
        <authorList>
            <person name="Gilroy R."/>
        </authorList>
    </citation>
    <scope>NUCLEOTIDE SEQUENCE</scope>
    <source>
        <strain evidence="12">4920</strain>
    </source>
</reference>
<dbReference type="EC" id="7.1.2.2" evidence="7"/>
<comment type="caution">
    <text evidence="12">The sequence shown here is derived from an EMBL/GenBank/DDBJ whole genome shotgun (WGS) entry which is preliminary data.</text>
</comment>
<dbReference type="CDD" id="cd18111">
    <property type="entry name" value="ATP-synt_V_A-type_alpha_C"/>
    <property type="match status" value="1"/>
</dbReference>
<dbReference type="PROSITE" id="PS00152">
    <property type="entry name" value="ATPASE_ALPHA_BETA"/>
    <property type="match status" value="1"/>
</dbReference>
<comment type="similarity">
    <text evidence="1 7">Belongs to the ATPase alpha/beta chains family.</text>
</comment>
<evidence type="ECO:0000313" key="12">
    <source>
        <dbReference type="EMBL" id="HIV02131.1"/>
    </source>
</evidence>
<sequence>MGAKGEIYGINGPVVEVVGEGSFSMLERVSIGTLGLIGEVIGLQPDKTIVQAYESTTGVMPGEPVTGSGGPMLAALGPGIIGNIFDGIQRPLRTLAQKDGAYIGRGVAAEPLDTEKVYEVEVLAKAGARAEAGQIIAQTPETPLIMHKVMVPPGVSGTVTFAAESGTYTIDDVLARVTDESGQEHEIRMVQMWPIRRPRPHKERRPTTVPLITGQRVIDSLLPIAKGGAAAVPGGFGTGKTMTQHQLAKWADADIIVYIGCGERGNEMTQVLEDFSKLVDPKSGRPLLDRTVLIANTSNMPVAAREASIYTGVTLAEYYRDMGYHVAIMADSTSRWAEALREISGRLEEMPAEEGFPAYLSSRLSEFYERAGRCVNLNGTEGSVTIIGAVSPQGGDFSEPVTQNTKRFVRSFWALDRSLAYARHYPAINWINSYSEYIDDLAPWYNENLGDAFLQNRSEIMAILQEEANLNEIVKLIGADVLPDAQKLTLEIARVIRLGFLQQNAFHADDTYVPLAKQARMMETILYLYGQAKGVVAKGIPVSQAVATGLFEDLIKMKYTIGNDDLAPFDALHDKIRDKIGAVLRENGYEPQGAGSNGA</sequence>
<name>A0A9D1NGH7_9FIRM</name>
<dbReference type="NCBIfam" id="NF003220">
    <property type="entry name" value="PRK04192.1"/>
    <property type="match status" value="1"/>
</dbReference>
<dbReference type="Gene3D" id="1.10.1140.10">
    <property type="entry name" value="Bovine Mitochondrial F1-atpase, Atp Synthase Beta Chain, Chain D, domain 3"/>
    <property type="match status" value="1"/>
</dbReference>
<dbReference type="Gene3D" id="3.40.50.300">
    <property type="entry name" value="P-loop containing nucleotide triphosphate hydrolases"/>
    <property type="match status" value="1"/>
</dbReference>
<accession>A0A9D1NGH7</accession>
<feature type="domain" description="ATPsynthase alpha/beta subunit barrel-sandwich" evidence="10">
    <location>
        <begin position="110"/>
        <end position="196"/>
    </location>
</feature>
<dbReference type="AlphaFoldDB" id="A0A9D1NGH7"/>
<dbReference type="PANTHER" id="PTHR43607">
    <property type="entry name" value="V-TYPE PROTON ATPASE CATALYTIC SUBUNIT A"/>
    <property type="match status" value="1"/>
</dbReference>
<dbReference type="SUPFAM" id="SSF47917">
    <property type="entry name" value="C-terminal domain of alpha and beta subunits of F1 ATP synthase"/>
    <property type="match status" value="1"/>
</dbReference>
<evidence type="ECO:0000256" key="6">
    <source>
        <dbReference type="ARBA" id="ARBA00023065"/>
    </source>
</evidence>
<dbReference type="InterPro" id="IPR055190">
    <property type="entry name" value="ATP-synt_VA_C"/>
</dbReference>
<gene>
    <name evidence="7" type="primary">atpA</name>
    <name evidence="12" type="ORF">IAC74_01050</name>
</gene>
<feature type="domain" description="ATPase F1/V1/A1 complex alpha/beta subunit nucleotide-binding" evidence="8">
    <location>
        <begin position="214"/>
        <end position="435"/>
    </location>
</feature>
<comment type="function">
    <text evidence="7">Produces ATP from ADP in the presence of a proton gradient across the membrane. The V-type alpha chain is a catalytic subunit.</text>
</comment>
<dbReference type="GO" id="GO:0005524">
    <property type="term" value="F:ATP binding"/>
    <property type="evidence" value="ECO:0007669"/>
    <property type="project" value="UniProtKB-UniRule"/>
</dbReference>
<dbReference type="CDD" id="cd01134">
    <property type="entry name" value="V_A-ATPase_A"/>
    <property type="match status" value="1"/>
</dbReference>
<proteinExistence type="inferred from homology"/>
<dbReference type="GO" id="GO:0046961">
    <property type="term" value="F:proton-transporting ATPase activity, rotational mechanism"/>
    <property type="evidence" value="ECO:0007669"/>
    <property type="project" value="InterPro"/>
</dbReference>